<dbReference type="GO" id="GO:0003700">
    <property type="term" value="F:DNA-binding transcription factor activity"/>
    <property type="evidence" value="ECO:0007669"/>
    <property type="project" value="InterPro"/>
</dbReference>
<dbReference type="SUPFAM" id="SSF46785">
    <property type="entry name" value="Winged helix' DNA-binding domain"/>
    <property type="match status" value="1"/>
</dbReference>
<dbReference type="PATRIC" id="fig|727.582.peg.181"/>
<dbReference type="InterPro" id="IPR005119">
    <property type="entry name" value="LysR_subst-bd"/>
</dbReference>
<dbReference type="Gene3D" id="3.40.190.290">
    <property type="match status" value="1"/>
</dbReference>
<evidence type="ECO:0000259" key="5">
    <source>
        <dbReference type="PROSITE" id="PS50931"/>
    </source>
</evidence>
<dbReference type="Pfam" id="PF00126">
    <property type="entry name" value="HTH_1"/>
    <property type="match status" value="1"/>
</dbReference>
<proteinExistence type="inferred from homology"/>
<dbReference type="Gene3D" id="1.10.10.10">
    <property type="entry name" value="Winged helix-like DNA-binding domain superfamily/Winged helix DNA-binding domain"/>
    <property type="match status" value="1"/>
</dbReference>
<dbReference type="Pfam" id="PF03466">
    <property type="entry name" value="LysR_substrate"/>
    <property type="match status" value="1"/>
</dbReference>
<reference evidence="6 7" key="1">
    <citation type="submission" date="2014-05" db="EMBL/GenBank/DDBJ databases">
        <title>Methylome analysis of the phasevarions of Haemophilus influenzae.</title>
        <authorList>
            <person name="Atack J.M."/>
            <person name="Fox K.L."/>
            <person name="Power P.M."/>
            <person name="Clark T."/>
            <person name="Jurcisek J."/>
            <person name="Korlach J."/>
            <person name="Bakaletz L.O."/>
            <person name="Jennings M.P."/>
        </authorList>
    </citation>
    <scope>NUCLEOTIDE SEQUENCE [LARGE SCALE GENOMIC DNA]</scope>
    <source>
        <strain evidence="6 7">1209</strain>
    </source>
</reference>
<dbReference type="Proteomes" id="UP000050700">
    <property type="component" value="Unassembled WGS sequence"/>
</dbReference>
<dbReference type="PROSITE" id="PS50931">
    <property type="entry name" value="HTH_LYSR"/>
    <property type="match status" value="1"/>
</dbReference>
<dbReference type="InterPro" id="IPR036390">
    <property type="entry name" value="WH_DNA-bd_sf"/>
</dbReference>
<dbReference type="PANTHER" id="PTHR30419">
    <property type="entry name" value="HTH-TYPE TRANSCRIPTIONAL REGULATOR YBHD"/>
    <property type="match status" value="1"/>
</dbReference>
<sequence>MLYFVKMAVLRGVKMMDIRHLRYFVSIVDNDFNLSRASQNLYVSQPALSMMITEFENRENIQIFKRASGKIIGLTFAGENYYRDAKEVIKRYNDMRTNLYKSKDCKKGTITIGIPPLVLSAVFSSVLPHLILKNPDINFIIKEIGAYALKSELLLDKVDLAVLLYPERISKNIIDSIEIHSSELALFLSPKHILAKKQQITWADLHQQKMAIFDQTFMIHHHLKEAFERNNCYPDIVLDSSCWDFLLSAVKTNKELLTILPLPMAELYHSKEFLCRKIESPVPWKVTLCRQRKTVYTHLEEYIFDKLLEAFRPTK</sequence>
<feature type="domain" description="HTH lysR-type" evidence="5">
    <location>
        <begin position="16"/>
        <end position="74"/>
    </location>
</feature>
<dbReference type="GO" id="GO:0003677">
    <property type="term" value="F:DNA binding"/>
    <property type="evidence" value="ECO:0007669"/>
    <property type="project" value="UniProtKB-KW"/>
</dbReference>
<keyword evidence="4" id="KW-0804">Transcription</keyword>
<evidence type="ECO:0000313" key="6">
    <source>
        <dbReference type="EMBL" id="KIS34617.1"/>
    </source>
</evidence>
<dbReference type="EMBL" id="JMQP01000002">
    <property type="protein sequence ID" value="KIS34617.1"/>
    <property type="molecule type" value="Genomic_DNA"/>
</dbReference>
<dbReference type="GO" id="GO:0005829">
    <property type="term" value="C:cytosol"/>
    <property type="evidence" value="ECO:0007669"/>
    <property type="project" value="TreeGrafter"/>
</dbReference>
<keyword evidence="2" id="KW-0805">Transcription regulation</keyword>
<evidence type="ECO:0000256" key="3">
    <source>
        <dbReference type="ARBA" id="ARBA00023125"/>
    </source>
</evidence>
<protein>
    <submittedName>
        <fullName evidence="6">Cyn operon transcriptional activator</fullName>
    </submittedName>
</protein>
<organism evidence="6 7">
    <name type="scientific">Haemophilus influenzae</name>
    <dbReference type="NCBI Taxonomy" id="727"/>
    <lineage>
        <taxon>Bacteria</taxon>
        <taxon>Pseudomonadati</taxon>
        <taxon>Pseudomonadota</taxon>
        <taxon>Gammaproteobacteria</taxon>
        <taxon>Pasteurellales</taxon>
        <taxon>Pasteurellaceae</taxon>
        <taxon>Haemophilus</taxon>
    </lineage>
</organism>
<accession>A0A158SUS3</accession>
<gene>
    <name evidence="6" type="primary">cynR</name>
    <name evidence="6" type="ORF">NTHI1209_00219</name>
</gene>
<evidence type="ECO:0000256" key="2">
    <source>
        <dbReference type="ARBA" id="ARBA00023015"/>
    </source>
</evidence>
<evidence type="ECO:0000256" key="1">
    <source>
        <dbReference type="ARBA" id="ARBA00009437"/>
    </source>
</evidence>
<comment type="similarity">
    <text evidence="1">Belongs to the LysR transcriptional regulatory family.</text>
</comment>
<keyword evidence="3" id="KW-0238">DNA-binding</keyword>
<dbReference type="InterPro" id="IPR036388">
    <property type="entry name" value="WH-like_DNA-bd_sf"/>
</dbReference>
<name>A0A158SUS3_HAEIF</name>
<dbReference type="InterPro" id="IPR050950">
    <property type="entry name" value="HTH-type_LysR_regulators"/>
</dbReference>
<evidence type="ECO:0000256" key="4">
    <source>
        <dbReference type="ARBA" id="ARBA00023163"/>
    </source>
</evidence>
<dbReference type="AlphaFoldDB" id="A0A158SUS3"/>
<evidence type="ECO:0000313" key="7">
    <source>
        <dbReference type="Proteomes" id="UP000050700"/>
    </source>
</evidence>
<comment type="caution">
    <text evidence="6">The sequence shown here is derived from an EMBL/GenBank/DDBJ whole genome shotgun (WGS) entry which is preliminary data.</text>
</comment>
<dbReference type="CDD" id="cd05466">
    <property type="entry name" value="PBP2_LTTR_substrate"/>
    <property type="match status" value="1"/>
</dbReference>
<dbReference type="PANTHER" id="PTHR30419:SF8">
    <property type="entry name" value="NITROGEN ASSIMILATION TRANSCRIPTIONAL ACTIVATOR-RELATED"/>
    <property type="match status" value="1"/>
</dbReference>
<dbReference type="SUPFAM" id="SSF53850">
    <property type="entry name" value="Periplasmic binding protein-like II"/>
    <property type="match status" value="1"/>
</dbReference>
<dbReference type="InterPro" id="IPR000847">
    <property type="entry name" value="LysR_HTH_N"/>
</dbReference>